<dbReference type="PATRIC" id="fig|1354255.3.peg.1407"/>
<feature type="transmembrane region" description="Helical" evidence="9">
    <location>
        <begin position="36"/>
        <end position="56"/>
    </location>
</feature>
<keyword evidence="4 8" id="KW-0812">Transmembrane</keyword>
<dbReference type="PANTHER" id="PTHR30561">
    <property type="entry name" value="SMR FAMILY PROTON-DEPENDENT DRUG EFFLUX TRANSPORTER SUGE"/>
    <property type="match status" value="1"/>
</dbReference>
<dbReference type="GO" id="GO:1990961">
    <property type="term" value="P:xenobiotic detoxification by transmembrane export across the plasma membrane"/>
    <property type="evidence" value="ECO:0007669"/>
    <property type="project" value="UniProtKB-ARBA"/>
</dbReference>
<name>A0A1B7HUY0_9ENTR</name>
<keyword evidence="5 9" id="KW-1133">Transmembrane helix</keyword>
<dbReference type="GO" id="GO:0015199">
    <property type="term" value="F:amino-acid betaine transmembrane transporter activity"/>
    <property type="evidence" value="ECO:0007669"/>
    <property type="project" value="TreeGrafter"/>
</dbReference>
<dbReference type="Pfam" id="PF00893">
    <property type="entry name" value="Multi_Drug_Res"/>
    <property type="match status" value="1"/>
</dbReference>
<dbReference type="AlphaFoldDB" id="A0A1B7HUY0"/>
<evidence type="ECO:0000256" key="3">
    <source>
        <dbReference type="ARBA" id="ARBA00022475"/>
    </source>
</evidence>
<dbReference type="InterPro" id="IPR000390">
    <property type="entry name" value="Small_drug/metabolite_transptr"/>
</dbReference>
<accession>A0A1B7HUY0</accession>
<sequence>MENESFYDGEGAFLASNGFDLYIDGLNSEGETNMTYIWLIVAIIAEVIATTSLKLSEGFSRLWPSVVTIVFYGVAFYCLSVTMRTIPTGIIYAIWSGAGIVLIGAVGWIFLGQKLDWPAIAGMALIIIGVLVINLFSKSVAH</sequence>
<evidence type="ECO:0000256" key="9">
    <source>
        <dbReference type="SAM" id="Phobius"/>
    </source>
</evidence>
<dbReference type="GO" id="GO:0031460">
    <property type="term" value="P:glycine betaine transport"/>
    <property type="evidence" value="ECO:0007669"/>
    <property type="project" value="TreeGrafter"/>
</dbReference>
<feature type="transmembrane region" description="Helical" evidence="9">
    <location>
        <begin position="90"/>
        <end position="111"/>
    </location>
</feature>
<dbReference type="GO" id="GO:0015297">
    <property type="term" value="F:antiporter activity"/>
    <property type="evidence" value="ECO:0007669"/>
    <property type="project" value="TreeGrafter"/>
</dbReference>
<evidence type="ECO:0000256" key="8">
    <source>
        <dbReference type="RuleBase" id="RU003942"/>
    </source>
</evidence>
<dbReference type="PANTHER" id="PTHR30561:SF1">
    <property type="entry name" value="MULTIDRUG TRANSPORTER EMRE"/>
    <property type="match status" value="1"/>
</dbReference>
<evidence type="ECO:0000256" key="7">
    <source>
        <dbReference type="ARBA" id="ARBA00038032"/>
    </source>
</evidence>
<dbReference type="FunFam" id="1.10.3730.20:FF:000001">
    <property type="entry name" value="Quaternary ammonium compound resistance transporter SugE"/>
    <property type="match status" value="1"/>
</dbReference>
<comment type="caution">
    <text evidence="10">The sequence shown here is derived from an EMBL/GenBank/DDBJ whole genome shotgun (WGS) entry which is preliminary data.</text>
</comment>
<keyword evidence="6 9" id="KW-0472">Membrane</keyword>
<evidence type="ECO:0000256" key="1">
    <source>
        <dbReference type="ARBA" id="ARBA00004651"/>
    </source>
</evidence>
<organism evidence="10 11">
    <name type="scientific">Buttiauxella noackiae ATCC 51607</name>
    <dbReference type="NCBI Taxonomy" id="1354255"/>
    <lineage>
        <taxon>Bacteria</taxon>
        <taxon>Pseudomonadati</taxon>
        <taxon>Pseudomonadota</taxon>
        <taxon>Gammaproteobacteria</taxon>
        <taxon>Enterobacterales</taxon>
        <taxon>Enterobacteriaceae</taxon>
        <taxon>Buttiauxella</taxon>
    </lineage>
</organism>
<keyword evidence="2" id="KW-0813">Transport</keyword>
<evidence type="ECO:0000256" key="6">
    <source>
        <dbReference type="ARBA" id="ARBA00023136"/>
    </source>
</evidence>
<feature type="transmembrane region" description="Helical" evidence="9">
    <location>
        <begin position="117"/>
        <end position="136"/>
    </location>
</feature>
<gene>
    <name evidence="10" type="ORF">M979_1364</name>
</gene>
<dbReference type="InterPro" id="IPR037185">
    <property type="entry name" value="EmrE-like"/>
</dbReference>
<proteinExistence type="inferred from homology"/>
<evidence type="ECO:0000256" key="4">
    <source>
        <dbReference type="ARBA" id="ARBA00022692"/>
    </source>
</evidence>
<protein>
    <submittedName>
        <fullName evidence="10">Ethidium bromide/methyl viologen resistance protein</fullName>
    </submittedName>
</protein>
<evidence type="ECO:0000256" key="5">
    <source>
        <dbReference type="ARBA" id="ARBA00022989"/>
    </source>
</evidence>
<dbReference type="SUPFAM" id="SSF103481">
    <property type="entry name" value="Multidrug resistance efflux transporter EmrE"/>
    <property type="match status" value="1"/>
</dbReference>
<dbReference type="GO" id="GO:0015220">
    <property type="term" value="F:choline transmembrane transporter activity"/>
    <property type="evidence" value="ECO:0007669"/>
    <property type="project" value="TreeGrafter"/>
</dbReference>
<evidence type="ECO:0000313" key="11">
    <source>
        <dbReference type="Proteomes" id="UP000078286"/>
    </source>
</evidence>
<evidence type="ECO:0000313" key="10">
    <source>
        <dbReference type="EMBL" id="OAT19473.1"/>
    </source>
</evidence>
<dbReference type="Proteomes" id="UP000078286">
    <property type="component" value="Unassembled WGS sequence"/>
</dbReference>
<comment type="subcellular location">
    <subcellularLocation>
        <location evidence="1 8">Cell membrane</location>
        <topology evidence="1 8">Multi-pass membrane protein</topology>
    </subcellularLocation>
</comment>
<dbReference type="GO" id="GO:0005886">
    <property type="term" value="C:plasma membrane"/>
    <property type="evidence" value="ECO:0007669"/>
    <property type="project" value="UniProtKB-SubCell"/>
</dbReference>
<comment type="similarity">
    <text evidence="7 8">Belongs to the drug/metabolite transporter (DMT) superfamily. Small multidrug resistance (SMR) (TC 2.A.7.1) family.</text>
</comment>
<keyword evidence="3" id="KW-1003">Cell membrane</keyword>
<dbReference type="EMBL" id="LXEO01000015">
    <property type="protein sequence ID" value="OAT19473.1"/>
    <property type="molecule type" value="Genomic_DNA"/>
</dbReference>
<keyword evidence="11" id="KW-1185">Reference proteome</keyword>
<dbReference type="InterPro" id="IPR045324">
    <property type="entry name" value="Small_multidrug_res"/>
</dbReference>
<dbReference type="Gene3D" id="1.10.3730.20">
    <property type="match status" value="1"/>
</dbReference>
<evidence type="ECO:0000256" key="2">
    <source>
        <dbReference type="ARBA" id="ARBA00022448"/>
    </source>
</evidence>
<reference evidence="10 11" key="1">
    <citation type="submission" date="2016-04" db="EMBL/GenBank/DDBJ databases">
        <title>ATOL: Assembling a taxonomically balanced genome-scale reconstruction of the evolutionary history of the Enterobacteriaceae.</title>
        <authorList>
            <person name="Plunkett G.III."/>
            <person name="Neeno-Eckwall E.C."/>
            <person name="Glasner J.D."/>
            <person name="Perna N.T."/>
        </authorList>
    </citation>
    <scope>NUCLEOTIDE SEQUENCE [LARGE SCALE GENOMIC DNA]</scope>
    <source>
        <strain evidence="10 11">ATCC 51607</strain>
    </source>
</reference>
<feature type="transmembrane region" description="Helical" evidence="9">
    <location>
        <begin position="62"/>
        <end position="83"/>
    </location>
</feature>